<feature type="transmembrane region" description="Helical" evidence="1">
    <location>
        <begin position="200"/>
        <end position="222"/>
    </location>
</feature>
<dbReference type="Proteomes" id="UP000277236">
    <property type="component" value="Unassembled WGS sequence"/>
</dbReference>
<keyword evidence="1" id="KW-0472">Membrane</keyword>
<proteinExistence type="predicted"/>
<keyword evidence="1" id="KW-0812">Transmembrane</keyword>
<dbReference type="EMBL" id="RBRE01000004">
    <property type="protein sequence ID" value="RMQ50841.1"/>
    <property type="molecule type" value="Genomic_DNA"/>
</dbReference>
<feature type="transmembrane region" description="Helical" evidence="1">
    <location>
        <begin position="40"/>
        <end position="61"/>
    </location>
</feature>
<dbReference type="AlphaFoldDB" id="A0A3M4MCH6"/>
<organism evidence="2 3">
    <name type="scientific">Pseudomonas cichorii</name>
    <dbReference type="NCBI Taxonomy" id="36746"/>
    <lineage>
        <taxon>Bacteria</taxon>
        <taxon>Pseudomonadati</taxon>
        <taxon>Pseudomonadota</taxon>
        <taxon>Gammaproteobacteria</taxon>
        <taxon>Pseudomonadales</taxon>
        <taxon>Pseudomonadaceae</taxon>
        <taxon>Pseudomonas</taxon>
    </lineage>
</organism>
<comment type="caution">
    <text evidence="2">The sequence shown here is derived from an EMBL/GenBank/DDBJ whole genome shotgun (WGS) entry which is preliminary data.</text>
</comment>
<reference evidence="2 3" key="1">
    <citation type="submission" date="2018-08" db="EMBL/GenBank/DDBJ databases">
        <title>Recombination of ecologically and evolutionarily significant loci maintains genetic cohesion in the Pseudomonas syringae species complex.</title>
        <authorList>
            <person name="Dillon M."/>
            <person name="Thakur S."/>
            <person name="Almeida R.N.D."/>
            <person name="Weir B.S."/>
            <person name="Guttman D.S."/>
        </authorList>
    </citation>
    <scope>NUCLEOTIDE SEQUENCE [LARGE SCALE GENOMIC DNA]</scope>
    <source>
        <strain evidence="2 3">ICMP 3353</strain>
    </source>
</reference>
<evidence type="ECO:0000313" key="2">
    <source>
        <dbReference type="EMBL" id="RMQ50841.1"/>
    </source>
</evidence>
<evidence type="ECO:0000313" key="3">
    <source>
        <dbReference type="Proteomes" id="UP000277236"/>
    </source>
</evidence>
<feature type="transmembrane region" description="Helical" evidence="1">
    <location>
        <begin position="116"/>
        <end position="142"/>
    </location>
</feature>
<evidence type="ECO:0000256" key="1">
    <source>
        <dbReference type="SAM" id="Phobius"/>
    </source>
</evidence>
<dbReference type="InterPro" id="IPR009781">
    <property type="entry name" value="DUF1345"/>
</dbReference>
<dbReference type="Pfam" id="PF07077">
    <property type="entry name" value="DUF1345"/>
    <property type="match status" value="1"/>
</dbReference>
<protein>
    <recommendedName>
        <fullName evidence="4">Transmembrane protein</fullName>
    </recommendedName>
</protein>
<name>A0A3M4MCH6_PSECI</name>
<keyword evidence="1" id="KW-1133">Transmembrane helix</keyword>
<evidence type="ECO:0008006" key="4">
    <source>
        <dbReference type="Google" id="ProtNLM"/>
    </source>
</evidence>
<sequence length="223" mass="24453">MSRLAAMLHIARTHPRLSLATLLGLTGGIATAFISPDATFTSKCLIGWNLGVWFYLILILTRTLRSNAEDVKRIAEIEDENAGVVLLTVCIAALASLAAIFLELAGSKDMSNDQRLLHYAFTGLTIAGSWLMTGVVFSLHYARLFYTWKGKEPALRFADAQTRPDYWDFLYFSFTLSVAVQTSDVGVASRGMRRIVLAQSLIGFVFNTSILGFSINIAASLFG</sequence>
<accession>A0A3M4MCH6</accession>
<gene>
    <name evidence="2" type="ORF">ALQ04_01807</name>
</gene>
<feature type="transmembrane region" description="Helical" evidence="1">
    <location>
        <begin position="82"/>
        <end position="104"/>
    </location>
</feature>